<proteinExistence type="predicted"/>
<feature type="region of interest" description="Disordered" evidence="1">
    <location>
        <begin position="1"/>
        <end position="47"/>
    </location>
</feature>
<dbReference type="EMBL" id="HBER01013966">
    <property type="protein sequence ID" value="CAD8531722.1"/>
    <property type="molecule type" value="Transcribed_RNA"/>
</dbReference>
<evidence type="ECO:0000256" key="1">
    <source>
        <dbReference type="SAM" id="MobiDB-lite"/>
    </source>
</evidence>
<accession>A0A7S0ITV6</accession>
<reference evidence="2" key="1">
    <citation type="submission" date="2021-01" db="EMBL/GenBank/DDBJ databases">
        <authorList>
            <person name="Corre E."/>
            <person name="Pelletier E."/>
            <person name="Niang G."/>
            <person name="Scheremetjew M."/>
            <person name="Finn R."/>
            <person name="Kale V."/>
            <person name="Holt S."/>
            <person name="Cochrane G."/>
            <person name="Meng A."/>
            <person name="Brown T."/>
            <person name="Cohen L."/>
        </authorList>
    </citation>
    <scope>NUCLEOTIDE SEQUENCE</scope>
    <source>
        <strain evidence="2">RCC1130</strain>
    </source>
</reference>
<dbReference type="AlphaFoldDB" id="A0A7S0ITV6"/>
<name>A0A7S0ITV6_9EUKA</name>
<sequence>MASVSSRASQADNFTAFVTPQPSAPPADGGDEPSSFGEQPAAHRQPRPVLPRPVIRYTFGLFRAPFLATSLEQDINILEQIFFCEFPHMNAVRVPASMLHLHLRDRRSHAVDLPETLPLLLKVAVQEHYVKVKIGTHFGEKVQALRVRLGANRSSIQTLGQLHDVLRLDFGEKVQALSICLGAKLNSQTLGQLHDVLRSDQDLHAIRGLLLPAGPTTYSFFPDEPILNVVLKPEPHSSCGYPSGCFQDGGQCIMDIYQLILQTTSSTADGSGLAVCGFGGVLHPSDGSYITPFMSFFKCIPMNLPRCALLGPMSESPTQSWQAARKMLYMSAMAGLQKRLLASWNADSILPYVEWLGDVS</sequence>
<feature type="compositionally biased region" description="Polar residues" evidence="1">
    <location>
        <begin position="1"/>
        <end position="21"/>
    </location>
</feature>
<evidence type="ECO:0000313" key="2">
    <source>
        <dbReference type="EMBL" id="CAD8531722.1"/>
    </source>
</evidence>
<organism evidence="2">
    <name type="scientific">Calcidiscus leptoporus</name>
    <dbReference type="NCBI Taxonomy" id="127549"/>
    <lineage>
        <taxon>Eukaryota</taxon>
        <taxon>Haptista</taxon>
        <taxon>Haptophyta</taxon>
        <taxon>Prymnesiophyceae</taxon>
        <taxon>Coccolithales</taxon>
        <taxon>Calcidiscaceae</taxon>
        <taxon>Calcidiscus</taxon>
    </lineage>
</organism>
<protein>
    <submittedName>
        <fullName evidence="2">Uncharacterized protein</fullName>
    </submittedName>
</protein>
<gene>
    <name evidence="2" type="ORF">CLEP1334_LOCUS6974</name>
</gene>